<evidence type="ECO:0000313" key="5">
    <source>
        <dbReference type="EMBL" id="MPN45567.1"/>
    </source>
</evidence>
<comment type="similarity">
    <text evidence="1">Belongs to the glycosyltransferase 10 family.</text>
</comment>
<feature type="domain" description="Fucosyltransferase C-terminal" evidence="4">
    <location>
        <begin position="4"/>
        <end position="97"/>
    </location>
</feature>
<name>A0A645I2N3_9ZZZZ</name>
<dbReference type="PANTHER" id="PTHR11929:SF194">
    <property type="entry name" value="ALPHA-(1,3)-FUCOSYLTRANSFERASE 10"/>
    <property type="match status" value="1"/>
</dbReference>
<dbReference type="EMBL" id="VSSQ01105567">
    <property type="protein sequence ID" value="MPN45567.1"/>
    <property type="molecule type" value="Genomic_DNA"/>
</dbReference>
<dbReference type="InterPro" id="IPR001503">
    <property type="entry name" value="Glyco_trans_10"/>
</dbReference>
<organism evidence="5">
    <name type="scientific">bioreactor metagenome</name>
    <dbReference type="NCBI Taxonomy" id="1076179"/>
    <lineage>
        <taxon>unclassified sequences</taxon>
        <taxon>metagenomes</taxon>
        <taxon>ecological metagenomes</taxon>
    </lineage>
</organism>
<dbReference type="SUPFAM" id="SSF53756">
    <property type="entry name" value="UDP-Glycosyltransferase/glycogen phosphorylase"/>
    <property type="match status" value="1"/>
</dbReference>
<protein>
    <recommendedName>
        <fullName evidence="4">Fucosyltransferase C-terminal domain-containing protein</fullName>
    </recommendedName>
</protein>
<dbReference type="InterPro" id="IPR038577">
    <property type="entry name" value="GT10-like_C_sf"/>
</dbReference>
<dbReference type="Gene3D" id="3.40.50.11660">
    <property type="entry name" value="Glycosyl transferase family 10, C-terminal domain"/>
    <property type="match status" value="1"/>
</dbReference>
<keyword evidence="2" id="KW-0328">Glycosyltransferase</keyword>
<reference evidence="5" key="1">
    <citation type="submission" date="2019-08" db="EMBL/GenBank/DDBJ databases">
        <authorList>
            <person name="Kucharzyk K."/>
            <person name="Murdoch R.W."/>
            <person name="Higgins S."/>
            <person name="Loffler F."/>
        </authorList>
    </citation>
    <scope>NUCLEOTIDE SEQUENCE</scope>
</reference>
<gene>
    <name evidence="5" type="ORF">SDC9_193134</name>
</gene>
<evidence type="ECO:0000259" key="4">
    <source>
        <dbReference type="Pfam" id="PF00852"/>
    </source>
</evidence>
<dbReference type="AlphaFoldDB" id="A0A645I2N3"/>
<accession>A0A645I2N3</accession>
<evidence type="ECO:0000256" key="2">
    <source>
        <dbReference type="ARBA" id="ARBA00022676"/>
    </source>
</evidence>
<comment type="caution">
    <text evidence="5">The sequence shown here is derived from an EMBL/GenBank/DDBJ whole genome shotgun (WGS) entry which is preliminary data.</text>
</comment>
<evidence type="ECO:0000256" key="1">
    <source>
        <dbReference type="ARBA" id="ARBA00008919"/>
    </source>
</evidence>
<sequence length="149" mass="17669">MHRLRTEIARQCKTHNIADAFGTFDGGNYANVQEYLMDYRFSIIVENYISPYWFTEKITNCFMSMTIPIYIGATKIGNFFNPDAIIQINPNDDIENVLKKCTKEYYEERLDAVIDNYNRIKNYNVMDKMYEKYIVDGIKVNNPEDFFVF</sequence>
<dbReference type="Pfam" id="PF00852">
    <property type="entry name" value="Glyco_transf_10"/>
    <property type="match status" value="1"/>
</dbReference>
<proteinExistence type="inferred from homology"/>
<dbReference type="GO" id="GO:0016020">
    <property type="term" value="C:membrane"/>
    <property type="evidence" value="ECO:0007669"/>
    <property type="project" value="InterPro"/>
</dbReference>
<keyword evidence="3" id="KW-0808">Transferase</keyword>
<dbReference type="InterPro" id="IPR055270">
    <property type="entry name" value="Glyco_tran_10_C"/>
</dbReference>
<dbReference type="PANTHER" id="PTHR11929">
    <property type="entry name" value="ALPHA- 1,3 -FUCOSYLTRANSFERASE"/>
    <property type="match status" value="1"/>
</dbReference>
<evidence type="ECO:0000256" key="3">
    <source>
        <dbReference type="ARBA" id="ARBA00022679"/>
    </source>
</evidence>
<dbReference type="GO" id="GO:0046920">
    <property type="term" value="F:alpha-(1-&gt;3)-fucosyltransferase activity"/>
    <property type="evidence" value="ECO:0007669"/>
    <property type="project" value="TreeGrafter"/>
</dbReference>